<dbReference type="GO" id="GO:0009251">
    <property type="term" value="P:glucan catabolic process"/>
    <property type="evidence" value="ECO:0007669"/>
    <property type="project" value="TreeGrafter"/>
</dbReference>
<comment type="catalytic activity">
    <reaction evidence="1">
        <text>Hydrolysis of terminal, non-reducing beta-D-glucosyl residues with release of beta-D-glucose.</text>
        <dbReference type="EC" id="3.2.1.21"/>
    </reaction>
</comment>
<keyword evidence="4 7" id="KW-0732">Signal</keyword>
<evidence type="ECO:0000313" key="10">
    <source>
        <dbReference type="Proteomes" id="UP000187429"/>
    </source>
</evidence>
<dbReference type="SUPFAM" id="SSF52279">
    <property type="entry name" value="Beta-D-glucan exohydrolase, C-terminal domain"/>
    <property type="match status" value="1"/>
</dbReference>
<comment type="similarity">
    <text evidence="2">Belongs to the glycosyl hydrolase 3 family.</text>
</comment>
<evidence type="ECO:0000256" key="2">
    <source>
        <dbReference type="ARBA" id="ARBA00005336"/>
    </source>
</evidence>
<proteinExistence type="inferred from homology"/>
<organism evidence="9 10">
    <name type="scientific">Smittium culicis</name>
    <dbReference type="NCBI Taxonomy" id="133412"/>
    <lineage>
        <taxon>Eukaryota</taxon>
        <taxon>Fungi</taxon>
        <taxon>Fungi incertae sedis</taxon>
        <taxon>Zoopagomycota</taxon>
        <taxon>Kickxellomycotina</taxon>
        <taxon>Harpellomycetes</taxon>
        <taxon>Harpellales</taxon>
        <taxon>Legeriomycetaceae</taxon>
        <taxon>Smittium</taxon>
    </lineage>
</organism>
<keyword evidence="10" id="KW-1185">Reference proteome</keyword>
<dbReference type="Pfam" id="PF14310">
    <property type="entry name" value="Fn3-like"/>
    <property type="match status" value="1"/>
</dbReference>
<dbReference type="InterPro" id="IPR002772">
    <property type="entry name" value="Glyco_hydro_3_C"/>
</dbReference>
<evidence type="ECO:0000256" key="7">
    <source>
        <dbReference type="SAM" id="SignalP"/>
    </source>
</evidence>
<sequence>MKISLLAYCLISVNAVVPPIKVNPDATMPIIEVVGPSSNTKELCLPTDIAIKEFDPMRPEGVESYEIPIFDESEVARPGPIDDDIKALLDSLTVEEKIGQMAQLTPGMFIGCDGELNVTAAEYMFNTYKIGSILDSATDNGGRWNTASPQRWANLTNSLQSIALRSGSKIPITWALISIKGANFVKSATMFPAPISVAASFNIEVAYNVSRITAKDTRAAGIQWALNPLVGINAHRAWSRNFESFGEDPYLVGEMTYSTVRGLQGNYKKDRTRLAATMRDFVGYSAPVSGKDRQYRHIPDNILMEYFVPPFKRAVEAGVATAANGFGSVNGEAVVSSSFQLQHILRDVIDFKGVMLVEWEEIHNQAIRHGTAFNQTDAVHLTLNNTSIDMYMTPYNGSFVSETLYLSNNKMLSVDRIDESVGRILQMKKDLGLFENPYSDPELIKTVSSKQDIEMARNAVRESIVLLQNKNDTLPLSLSENVLFIGPATNSSRYMGGGWNMHFMGPSDLEGDAIYDGYSDTVVSGVEQITGKKVSWIQGYDIDGNQVDSIDDIISAAKNADKIVIGLGERTSAEIPGDVNTLRLNPDLIKLVKKIHTEAKKPIILLLIQGRPYLLEDLPSIADSIVNANLPSMYGGLPTAEILYGKSSPSGRQPFSYPKADYQNMINYYTYKGDEYDPEFAFGTGIGYSEIVYSELTVNSTSLAPENPIRVSVNVTNTGTMQQKEPVLFYTSQLIRRFYVPEQYRLRGFKKIDLAPRESQIVEFDLKAEDMAFYGRDLKSTISEGPVRITISAFNKNSIFTDTYLNV</sequence>
<dbReference type="EMBL" id="LSSM01006613">
    <property type="protein sequence ID" value="OMJ10428.1"/>
    <property type="molecule type" value="Genomic_DNA"/>
</dbReference>
<dbReference type="InterPro" id="IPR051915">
    <property type="entry name" value="Cellulose_Degrad_GH3"/>
</dbReference>
<evidence type="ECO:0000256" key="4">
    <source>
        <dbReference type="ARBA" id="ARBA00022729"/>
    </source>
</evidence>
<gene>
    <name evidence="9" type="ORF">AYI69_g10242</name>
</gene>
<dbReference type="InterPro" id="IPR036881">
    <property type="entry name" value="Glyco_hydro_3_C_sf"/>
</dbReference>
<dbReference type="InterPro" id="IPR001764">
    <property type="entry name" value="Glyco_hydro_3_N"/>
</dbReference>
<evidence type="ECO:0000259" key="8">
    <source>
        <dbReference type="SMART" id="SM01217"/>
    </source>
</evidence>
<keyword evidence="5" id="KW-0378">Hydrolase</keyword>
<dbReference type="EC" id="3.2.1.21" evidence="3"/>
<dbReference type="Gene3D" id="3.20.20.300">
    <property type="entry name" value="Glycoside hydrolase, family 3, N-terminal domain"/>
    <property type="match status" value="1"/>
</dbReference>
<reference evidence="10" key="1">
    <citation type="submission" date="2017-01" db="EMBL/GenBank/DDBJ databases">
        <authorList>
            <person name="Wang Y."/>
            <person name="White M."/>
            <person name="Kvist S."/>
            <person name="Moncalvo J.-M."/>
        </authorList>
    </citation>
    <scope>NUCLEOTIDE SEQUENCE [LARGE SCALE GENOMIC DNA]</scope>
    <source>
        <strain evidence="10">ID-206-W2</strain>
    </source>
</reference>
<dbReference type="AlphaFoldDB" id="A0A1R1X734"/>
<dbReference type="SMART" id="SM01217">
    <property type="entry name" value="Fn3_like"/>
    <property type="match status" value="1"/>
</dbReference>
<name>A0A1R1X734_9FUNG</name>
<dbReference type="InterPro" id="IPR017853">
    <property type="entry name" value="GH"/>
</dbReference>
<evidence type="ECO:0000256" key="1">
    <source>
        <dbReference type="ARBA" id="ARBA00000448"/>
    </source>
</evidence>
<evidence type="ECO:0000313" key="9">
    <source>
        <dbReference type="EMBL" id="OMJ10428.1"/>
    </source>
</evidence>
<dbReference type="InterPro" id="IPR026891">
    <property type="entry name" value="Fn3-like"/>
</dbReference>
<dbReference type="GO" id="GO:0008422">
    <property type="term" value="F:beta-glucosidase activity"/>
    <property type="evidence" value="ECO:0007669"/>
    <property type="project" value="UniProtKB-EC"/>
</dbReference>
<feature type="domain" description="Fibronectin type III-like" evidence="8">
    <location>
        <begin position="725"/>
        <end position="795"/>
    </location>
</feature>
<dbReference type="Pfam" id="PF01915">
    <property type="entry name" value="Glyco_hydro_3_C"/>
    <property type="match status" value="1"/>
</dbReference>
<protein>
    <recommendedName>
        <fullName evidence="3">beta-glucosidase</fullName>
        <ecNumber evidence="3">3.2.1.21</ecNumber>
    </recommendedName>
</protein>
<dbReference type="PRINTS" id="PR00133">
    <property type="entry name" value="GLHYDRLASE3"/>
</dbReference>
<dbReference type="Gene3D" id="2.60.40.10">
    <property type="entry name" value="Immunoglobulins"/>
    <property type="match status" value="1"/>
</dbReference>
<dbReference type="SUPFAM" id="SSF51445">
    <property type="entry name" value="(Trans)glycosidases"/>
    <property type="match status" value="1"/>
</dbReference>
<dbReference type="Gene3D" id="3.40.50.1700">
    <property type="entry name" value="Glycoside hydrolase family 3 C-terminal domain"/>
    <property type="match status" value="1"/>
</dbReference>
<keyword evidence="6" id="KW-0326">Glycosidase</keyword>
<evidence type="ECO:0000256" key="6">
    <source>
        <dbReference type="ARBA" id="ARBA00023295"/>
    </source>
</evidence>
<dbReference type="InterPro" id="IPR013783">
    <property type="entry name" value="Ig-like_fold"/>
</dbReference>
<dbReference type="Proteomes" id="UP000187429">
    <property type="component" value="Unassembled WGS sequence"/>
</dbReference>
<dbReference type="PANTHER" id="PTHR30620">
    <property type="entry name" value="PERIPLASMIC BETA-GLUCOSIDASE-RELATED"/>
    <property type="match status" value="1"/>
</dbReference>
<evidence type="ECO:0000256" key="3">
    <source>
        <dbReference type="ARBA" id="ARBA00012744"/>
    </source>
</evidence>
<accession>A0A1R1X734</accession>
<evidence type="ECO:0000256" key="5">
    <source>
        <dbReference type="ARBA" id="ARBA00022801"/>
    </source>
</evidence>
<dbReference type="OrthoDB" id="416222at2759"/>
<dbReference type="InterPro" id="IPR036962">
    <property type="entry name" value="Glyco_hydro_3_N_sf"/>
</dbReference>
<dbReference type="Pfam" id="PF00933">
    <property type="entry name" value="Glyco_hydro_3"/>
    <property type="match status" value="1"/>
</dbReference>
<comment type="caution">
    <text evidence="9">The sequence shown here is derived from an EMBL/GenBank/DDBJ whole genome shotgun (WGS) entry which is preliminary data.</text>
</comment>
<feature type="signal peptide" evidence="7">
    <location>
        <begin position="1"/>
        <end position="15"/>
    </location>
</feature>
<dbReference type="PANTHER" id="PTHR30620:SF16">
    <property type="entry name" value="LYSOSOMAL BETA GLUCOSIDASE"/>
    <property type="match status" value="1"/>
</dbReference>
<feature type="chain" id="PRO_5013226658" description="beta-glucosidase" evidence="7">
    <location>
        <begin position="16"/>
        <end position="807"/>
    </location>
</feature>